<organism evidence="3 6">
    <name type="scientific">Didymodactylos carnosus</name>
    <dbReference type="NCBI Taxonomy" id="1234261"/>
    <lineage>
        <taxon>Eukaryota</taxon>
        <taxon>Metazoa</taxon>
        <taxon>Spiralia</taxon>
        <taxon>Gnathifera</taxon>
        <taxon>Rotifera</taxon>
        <taxon>Eurotatoria</taxon>
        <taxon>Bdelloidea</taxon>
        <taxon>Philodinida</taxon>
        <taxon>Philodinidae</taxon>
        <taxon>Didymodactylos</taxon>
    </lineage>
</organism>
<evidence type="ECO:0000313" key="3">
    <source>
        <dbReference type="EMBL" id="CAF1493892.1"/>
    </source>
</evidence>
<dbReference type="AlphaFoldDB" id="A0A815SQH9"/>
<feature type="compositionally biased region" description="Basic residues" evidence="1">
    <location>
        <begin position="74"/>
        <end position="83"/>
    </location>
</feature>
<sequence length="99" mass="11110">MFTFCVRCASSKQSVNDYAADADESTTVMQHESNQFVFIQREEDPNMKSQSLDTIKSLPPPLKTQSKSISIKRQPSKKSRKDKTKASASAINRHSRCGI</sequence>
<dbReference type="Proteomes" id="UP000677228">
    <property type="component" value="Unassembled WGS sequence"/>
</dbReference>
<dbReference type="Proteomes" id="UP000682733">
    <property type="component" value="Unassembled WGS sequence"/>
</dbReference>
<evidence type="ECO:0000313" key="4">
    <source>
        <dbReference type="EMBL" id="CAF3820243.1"/>
    </source>
</evidence>
<name>A0A815SQH9_9BILA</name>
<keyword evidence="6" id="KW-1185">Reference proteome</keyword>
<evidence type="ECO:0000313" key="5">
    <source>
        <dbReference type="EMBL" id="CAF4356618.1"/>
    </source>
</evidence>
<comment type="caution">
    <text evidence="3">The sequence shown here is derived from an EMBL/GenBank/DDBJ whole genome shotgun (WGS) entry which is preliminary data.</text>
</comment>
<dbReference type="Proteomes" id="UP000681722">
    <property type="component" value="Unassembled WGS sequence"/>
</dbReference>
<dbReference type="EMBL" id="CAJOBC010087435">
    <property type="protein sequence ID" value="CAF4356618.1"/>
    <property type="molecule type" value="Genomic_DNA"/>
</dbReference>
<evidence type="ECO:0000256" key="1">
    <source>
        <dbReference type="SAM" id="MobiDB-lite"/>
    </source>
</evidence>
<reference evidence="3" key="1">
    <citation type="submission" date="2021-02" db="EMBL/GenBank/DDBJ databases">
        <authorList>
            <person name="Nowell W R."/>
        </authorList>
    </citation>
    <scope>NUCLEOTIDE SEQUENCE</scope>
</reference>
<gene>
    <name evidence="3" type="ORF">GPM918_LOCUS36381</name>
    <name evidence="2" type="ORF">OVA965_LOCUS17071</name>
    <name evidence="5" type="ORF">SRO942_LOCUS37115</name>
    <name evidence="4" type="ORF">TMI583_LOCUS17081</name>
</gene>
<dbReference type="EMBL" id="CAJOBA010008101">
    <property type="protein sequence ID" value="CAF3820243.1"/>
    <property type="molecule type" value="Genomic_DNA"/>
</dbReference>
<dbReference type="EMBL" id="CAJNOQ010021939">
    <property type="protein sequence ID" value="CAF1493892.1"/>
    <property type="molecule type" value="Genomic_DNA"/>
</dbReference>
<proteinExistence type="predicted"/>
<accession>A0A815SQH9</accession>
<evidence type="ECO:0000313" key="6">
    <source>
        <dbReference type="Proteomes" id="UP000663829"/>
    </source>
</evidence>
<protein>
    <submittedName>
        <fullName evidence="3">Uncharacterized protein</fullName>
    </submittedName>
</protein>
<feature type="region of interest" description="Disordered" evidence="1">
    <location>
        <begin position="40"/>
        <end position="99"/>
    </location>
</feature>
<feature type="compositionally biased region" description="Polar residues" evidence="1">
    <location>
        <begin position="63"/>
        <end position="73"/>
    </location>
</feature>
<dbReference type="Proteomes" id="UP000663829">
    <property type="component" value="Unassembled WGS sequence"/>
</dbReference>
<dbReference type="EMBL" id="CAJNOK010008088">
    <property type="protein sequence ID" value="CAF1053774.1"/>
    <property type="molecule type" value="Genomic_DNA"/>
</dbReference>
<evidence type="ECO:0000313" key="2">
    <source>
        <dbReference type="EMBL" id="CAF1053774.1"/>
    </source>
</evidence>